<feature type="domain" description="SH3" evidence="13">
    <location>
        <begin position="70"/>
        <end position="129"/>
    </location>
</feature>
<dbReference type="GO" id="GO:0042802">
    <property type="term" value="F:identical protein binding"/>
    <property type="evidence" value="ECO:0007669"/>
    <property type="project" value="InterPro"/>
</dbReference>
<dbReference type="GO" id="GO:0030674">
    <property type="term" value="F:protein-macromolecule adaptor activity"/>
    <property type="evidence" value="ECO:0007669"/>
    <property type="project" value="InterPro"/>
</dbReference>
<feature type="region of interest" description="Disordered" evidence="12">
    <location>
        <begin position="715"/>
        <end position="847"/>
    </location>
</feature>
<feature type="compositionally biased region" description="Low complexity" evidence="12">
    <location>
        <begin position="894"/>
        <end position="909"/>
    </location>
</feature>
<feature type="compositionally biased region" description="Low complexity" evidence="12">
    <location>
        <begin position="824"/>
        <end position="844"/>
    </location>
</feature>
<feature type="compositionally biased region" description="Basic and acidic residues" evidence="12">
    <location>
        <begin position="580"/>
        <end position="590"/>
    </location>
</feature>
<evidence type="ECO:0000256" key="6">
    <source>
        <dbReference type="ARBA" id="ARBA00022443"/>
    </source>
</evidence>
<evidence type="ECO:0000256" key="5">
    <source>
        <dbReference type="ARBA" id="ARBA00020357"/>
    </source>
</evidence>
<dbReference type="InterPro" id="IPR036028">
    <property type="entry name" value="SH3-like_dom_sf"/>
</dbReference>
<dbReference type="PRINTS" id="PR00452">
    <property type="entry name" value="SH3DOMAIN"/>
</dbReference>
<dbReference type="PANTHER" id="PTHR15735:SF12">
    <property type="entry name" value="CDC42-INTERACTING PROTEIN 4, ISOFORM B"/>
    <property type="match status" value="1"/>
</dbReference>
<feature type="region of interest" description="Disordered" evidence="12">
    <location>
        <begin position="277"/>
        <end position="308"/>
    </location>
</feature>
<feature type="domain" description="SH3" evidence="13">
    <location>
        <begin position="312"/>
        <end position="372"/>
    </location>
</feature>
<evidence type="ECO:0000256" key="1">
    <source>
        <dbReference type="ARBA" id="ARBA00004125"/>
    </source>
</evidence>
<evidence type="ECO:0000313" key="14">
    <source>
        <dbReference type="EMBL" id="WOO83532.1"/>
    </source>
</evidence>
<dbReference type="Pfam" id="PF03983">
    <property type="entry name" value="SHD1"/>
    <property type="match status" value="1"/>
</dbReference>
<dbReference type="AlphaFoldDB" id="A0AAF1BK45"/>
<comment type="similarity">
    <text evidence="4">Belongs to the SLA1 family.</text>
</comment>
<dbReference type="RefSeq" id="XP_062629558.1">
    <property type="nucleotide sequence ID" value="XM_062773574.1"/>
</dbReference>
<keyword evidence="10" id="KW-0963">Cytoplasm</keyword>
<keyword evidence="9" id="KW-0009">Actin-binding</keyword>
<accession>A0AAF1BK45</accession>
<evidence type="ECO:0000256" key="10">
    <source>
        <dbReference type="ARBA" id="ARBA00023212"/>
    </source>
</evidence>
<feature type="domain" description="SH3" evidence="13">
    <location>
        <begin position="2"/>
        <end position="69"/>
    </location>
</feature>
<evidence type="ECO:0000256" key="3">
    <source>
        <dbReference type="ARBA" id="ARBA00004413"/>
    </source>
</evidence>
<keyword evidence="7" id="KW-0254">Endocytosis</keyword>
<evidence type="ECO:0000256" key="8">
    <source>
        <dbReference type="ARBA" id="ARBA00022753"/>
    </source>
</evidence>
<evidence type="ECO:0000256" key="12">
    <source>
        <dbReference type="SAM" id="MobiDB-lite"/>
    </source>
</evidence>
<evidence type="ECO:0000256" key="2">
    <source>
        <dbReference type="ARBA" id="ARBA00004134"/>
    </source>
</evidence>
<keyword evidence="8" id="KW-0967">Endosome</keyword>
<feature type="compositionally biased region" description="Basic and acidic residues" evidence="12">
    <location>
        <begin position="378"/>
        <end position="392"/>
    </location>
</feature>
<feature type="compositionally biased region" description="Basic and acidic residues" evidence="12">
    <location>
        <begin position="507"/>
        <end position="517"/>
    </location>
</feature>
<keyword evidence="15" id="KW-1185">Reference proteome</keyword>
<name>A0AAF1BK45_9TREE</name>
<dbReference type="Pfam" id="PF00018">
    <property type="entry name" value="SH3_1"/>
    <property type="match status" value="3"/>
</dbReference>
<feature type="compositionally biased region" description="Low complexity" evidence="12">
    <location>
        <begin position="394"/>
        <end position="404"/>
    </location>
</feature>
<dbReference type="SUPFAM" id="SSF50044">
    <property type="entry name" value="SH3-domain"/>
    <property type="match status" value="3"/>
</dbReference>
<dbReference type="InterPro" id="IPR013761">
    <property type="entry name" value="SAM/pointed_sf"/>
</dbReference>
<dbReference type="GO" id="GO:0006897">
    <property type="term" value="P:endocytosis"/>
    <property type="evidence" value="ECO:0007669"/>
    <property type="project" value="UniProtKB-KW"/>
</dbReference>
<comment type="subcellular location">
    <subcellularLocation>
        <location evidence="3">Cell membrane</location>
        <topology evidence="3">Peripheral membrane protein</topology>
        <orientation evidence="3">Cytoplasmic side</orientation>
    </subcellularLocation>
    <subcellularLocation>
        <location evidence="2">Cytoplasm</location>
        <location evidence="2">Cytoskeleton</location>
        <location evidence="2">Actin patch</location>
    </subcellularLocation>
    <subcellularLocation>
        <location evidence="1">Endosome membrane</location>
        <topology evidence="1">Peripheral membrane protein</topology>
        <orientation evidence="1">Cytoplasmic side</orientation>
    </subcellularLocation>
</comment>
<evidence type="ECO:0000313" key="15">
    <source>
        <dbReference type="Proteomes" id="UP000827549"/>
    </source>
</evidence>
<dbReference type="Proteomes" id="UP000827549">
    <property type="component" value="Chromosome 5"/>
</dbReference>
<dbReference type="Gene3D" id="1.10.150.50">
    <property type="entry name" value="Transcription Factor, Ets-1"/>
    <property type="match status" value="1"/>
</dbReference>
<proteinExistence type="inferred from homology"/>
<feature type="compositionally biased region" description="Low complexity" evidence="12">
    <location>
        <begin position="772"/>
        <end position="781"/>
    </location>
</feature>
<dbReference type="GeneID" id="87810223"/>
<dbReference type="GO" id="GO:0030479">
    <property type="term" value="C:actin cortical patch"/>
    <property type="evidence" value="ECO:0007669"/>
    <property type="project" value="UniProtKB-SubCell"/>
</dbReference>
<evidence type="ECO:0000256" key="11">
    <source>
        <dbReference type="PROSITE-ProRule" id="PRU00192"/>
    </source>
</evidence>
<dbReference type="SMART" id="SM00326">
    <property type="entry name" value="SH3"/>
    <property type="match status" value="3"/>
</dbReference>
<dbReference type="CDD" id="cd11773">
    <property type="entry name" value="SH3_Sla1p_1"/>
    <property type="match status" value="1"/>
</dbReference>
<organism evidence="14 15">
    <name type="scientific">Vanrija pseudolonga</name>
    <dbReference type="NCBI Taxonomy" id="143232"/>
    <lineage>
        <taxon>Eukaryota</taxon>
        <taxon>Fungi</taxon>
        <taxon>Dikarya</taxon>
        <taxon>Basidiomycota</taxon>
        <taxon>Agaricomycotina</taxon>
        <taxon>Tremellomycetes</taxon>
        <taxon>Trichosporonales</taxon>
        <taxon>Trichosporonaceae</taxon>
        <taxon>Vanrija</taxon>
    </lineage>
</organism>
<dbReference type="GO" id="GO:0010008">
    <property type="term" value="C:endosome membrane"/>
    <property type="evidence" value="ECO:0007669"/>
    <property type="project" value="UniProtKB-SubCell"/>
</dbReference>
<evidence type="ECO:0000256" key="7">
    <source>
        <dbReference type="ARBA" id="ARBA00022583"/>
    </source>
</evidence>
<gene>
    <name evidence="14" type="primary">SLA1</name>
    <name evidence="14" type="ORF">LOC62_05G007048</name>
</gene>
<feature type="region of interest" description="Disordered" evidence="12">
    <location>
        <begin position="578"/>
        <end position="622"/>
    </location>
</feature>
<dbReference type="Pfam" id="PF24081">
    <property type="entry name" value="PH_SLA1"/>
    <property type="match status" value="1"/>
</dbReference>
<evidence type="ECO:0000259" key="13">
    <source>
        <dbReference type="PROSITE" id="PS50002"/>
    </source>
</evidence>
<dbReference type="EMBL" id="CP086718">
    <property type="protein sequence ID" value="WOO83532.1"/>
    <property type="molecule type" value="Genomic_DNA"/>
</dbReference>
<dbReference type="GO" id="GO:0003779">
    <property type="term" value="F:actin binding"/>
    <property type="evidence" value="ECO:0007669"/>
    <property type="project" value="UniProtKB-KW"/>
</dbReference>
<dbReference type="InterPro" id="IPR007131">
    <property type="entry name" value="SHD1"/>
</dbReference>
<dbReference type="GO" id="GO:0005886">
    <property type="term" value="C:plasma membrane"/>
    <property type="evidence" value="ECO:0007669"/>
    <property type="project" value="UniProtKB-SubCell"/>
</dbReference>
<feature type="compositionally biased region" description="Pro residues" evidence="12">
    <location>
        <begin position="782"/>
        <end position="794"/>
    </location>
</feature>
<dbReference type="PROSITE" id="PS50002">
    <property type="entry name" value="SH3"/>
    <property type="match status" value="3"/>
</dbReference>
<dbReference type="Gene3D" id="2.30.30.700">
    <property type="entry name" value="SLA1 homology domain 1"/>
    <property type="match status" value="1"/>
</dbReference>
<dbReference type="InterPro" id="IPR001452">
    <property type="entry name" value="SH3_domain"/>
</dbReference>
<reference evidence="14" key="1">
    <citation type="submission" date="2023-10" db="EMBL/GenBank/DDBJ databases">
        <authorList>
            <person name="Noh H."/>
        </authorList>
    </citation>
    <scope>NUCLEOTIDE SEQUENCE</scope>
    <source>
        <strain evidence="14">DUCC4014</strain>
    </source>
</reference>
<protein>
    <recommendedName>
        <fullName evidence="5">Actin cytoskeleton-regulatory complex protein SLA1</fullName>
    </recommendedName>
</protein>
<dbReference type="PANTHER" id="PTHR15735">
    <property type="entry name" value="FCH AND DOUBLE SH3 DOMAINS PROTEIN"/>
    <property type="match status" value="1"/>
</dbReference>
<evidence type="ECO:0000256" key="4">
    <source>
        <dbReference type="ARBA" id="ARBA00007948"/>
    </source>
</evidence>
<feature type="compositionally biased region" description="Basic and acidic residues" evidence="12">
    <location>
        <begin position="405"/>
        <end position="477"/>
    </location>
</feature>
<dbReference type="GO" id="GO:0043130">
    <property type="term" value="F:ubiquitin binding"/>
    <property type="evidence" value="ECO:0007669"/>
    <property type="project" value="InterPro"/>
</dbReference>
<dbReference type="InterPro" id="IPR056996">
    <property type="entry name" value="PH_SLA1"/>
</dbReference>
<evidence type="ECO:0000256" key="9">
    <source>
        <dbReference type="ARBA" id="ARBA00023203"/>
    </source>
</evidence>
<dbReference type="Gene3D" id="2.30.30.40">
    <property type="entry name" value="SH3 Domains"/>
    <property type="match status" value="3"/>
</dbReference>
<dbReference type="InterPro" id="IPR035800">
    <property type="entry name" value="Sla1_SH3_1"/>
</dbReference>
<feature type="compositionally biased region" description="Polar residues" evidence="12">
    <location>
        <begin position="752"/>
        <end position="764"/>
    </location>
</feature>
<sequence>MAYVGVVKALYDYDAQDPEDELSFKEDQVLYLIEKEDSDWWKAKVKDEEGGAEGPIGLIPATFVEELPPLNETRALYAYESTSPEELTIDEDQPLEVFAVEDQWLLVRISGTEDKLGFVPRTYCEELDHADEVGVAVGAESAANIEAQRAEEEEAERKRAVAARQRELQKQDKVETWSLSELDGKKKKKGSLGVGNGSIFFASELDKSPVKIHPITDLVKVEQPSSKVLVLTLSSTATPLQFHTGSSSVSAAIVSKLEQSKTAAGEVLQILQDEAAQGGYSSEEETTPPVHEPKTVRWAEPTPESPVVDTHATVEACVVLYDFEAGDEDELSVNEGESLTILEKENAEWWRVRNAHGQEGVVPAQYVEVSEGGANGAAHDDGAAERRRHEEEAAAAATAAAAAEATRREEAARKAEERRAIEQAARERAAQEEADRELAEQVEAEERAKQERRRQKDEADSRQQREYEAAKRREAARGQEPPKVSKRPTAQDVESAARNLPSARGKSAPERPQENNRPKPNPNRTRVWSDRSGQFKVEAEFLGMSGNKLRLHKTNGVIIEVPLDKMSLDDANMVKRHLQRKAEKERQRTMDDDDQPLGKQPRRPSQQVNADRQGRSSPALRDVPRKPRFDWFAFFLEAGCDMDDCTRYAANFERDRMDESILPDLEPSTMRSLGLREGDVIRVNRVIKAKFAKKTPEQESQINQDEDYARRLQEHENGGAKGPAPAAPPSLFTGPDGKLANHRRGRPERKNTVTSPVDLSTASDQLAKVSLTPIEPTRAATPPAPPPVTISPPPEPKRAATSDGNLINQGFDDDAWTIKPAAKPSSPGRGRSPAPTTATSPTSANGGTDALLAQINALRPAATGAPPQAQRSNTAPLVSSYGLGATNTSTPMSQIQQQQQQQQQQAPPQIQAPPQPDPNAPRGPLAPVPANQGLLNPLQPAMTGMFVPTHPTGQQPQFGIAPQATGYLPSPQVLSPGGYSPNYGIQQQTLQPAYTGFPGYQQPQQSTFNAVANMAPPAPVVPQATGAPSGDKFAPSNIFSAMKRTDFTKTEEQNPQPAQKYDALRPLTTGYNGGPQGLYPQATGMPMQMQATGMPGMMPQMTGYNPQMGYMPPNPYGQYR</sequence>
<keyword evidence="10" id="KW-0206">Cytoskeleton</keyword>
<feature type="region of interest" description="Disordered" evidence="12">
    <location>
        <begin position="372"/>
        <end position="531"/>
    </location>
</feature>
<feature type="compositionally biased region" description="Pro residues" evidence="12">
    <location>
        <begin position="910"/>
        <end position="927"/>
    </location>
</feature>
<keyword evidence="6 11" id="KW-0728">SH3 domain</keyword>
<feature type="region of interest" description="Disordered" evidence="12">
    <location>
        <begin position="862"/>
        <end position="943"/>
    </location>
</feature>